<keyword evidence="5" id="KW-0238">DNA-binding</keyword>
<dbReference type="PROSITE" id="PS50901">
    <property type="entry name" value="FTSK"/>
    <property type="match status" value="1"/>
</dbReference>
<evidence type="ECO:0000256" key="6">
    <source>
        <dbReference type="ARBA" id="ARBA00025923"/>
    </source>
</evidence>
<dbReference type="Gene3D" id="3.30.980.40">
    <property type="match status" value="1"/>
</dbReference>
<feature type="compositionally biased region" description="Polar residues" evidence="8">
    <location>
        <begin position="256"/>
        <end position="272"/>
    </location>
</feature>
<dbReference type="InterPro" id="IPR003593">
    <property type="entry name" value="AAA+_ATPase"/>
</dbReference>
<dbReference type="Pfam" id="PF09397">
    <property type="entry name" value="FtsK_gamma"/>
    <property type="match status" value="1"/>
</dbReference>
<dbReference type="InterPro" id="IPR036390">
    <property type="entry name" value="WH_DNA-bd_sf"/>
</dbReference>
<comment type="similarity">
    <text evidence="1">Belongs to the FtsK/SpoIIIE/SftA family.</text>
</comment>
<evidence type="ECO:0000313" key="10">
    <source>
        <dbReference type="EMBL" id="KRM74341.1"/>
    </source>
</evidence>
<feature type="region of interest" description="Disordered" evidence="8">
    <location>
        <begin position="166"/>
        <end position="187"/>
    </location>
</feature>
<dbReference type="PATRIC" id="fig|1423733.4.peg.227"/>
<dbReference type="SUPFAM" id="SSF46785">
    <property type="entry name" value="Winged helix' DNA-binding domain"/>
    <property type="match status" value="1"/>
</dbReference>
<dbReference type="CDD" id="cd01127">
    <property type="entry name" value="TrwB_TraG_TraD_VirD4"/>
    <property type="match status" value="1"/>
</dbReference>
<organism evidence="10 11">
    <name type="scientific">Secundilactobacillus collinoides DSM 20515 = JCM 1123</name>
    <dbReference type="NCBI Taxonomy" id="1423733"/>
    <lineage>
        <taxon>Bacteria</taxon>
        <taxon>Bacillati</taxon>
        <taxon>Bacillota</taxon>
        <taxon>Bacilli</taxon>
        <taxon>Lactobacillales</taxon>
        <taxon>Lactobacillaceae</taxon>
        <taxon>Secundilactobacillus</taxon>
    </lineage>
</organism>
<feature type="binding site" evidence="7">
    <location>
        <begin position="698"/>
        <end position="705"/>
    </location>
    <ligand>
        <name>ATP</name>
        <dbReference type="ChEBI" id="CHEBI:30616"/>
    </ligand>
</feature>
<feature type="compositionally biased region" description="Polar residues" evidence="8">
    <location>
        <begin position="462"/>
        <end position="475"/>
    </location>
</feature>
<dbReference type="GO" id="GO:0003677">
    <property type="term" value="F:DNA binding"/>
    <property type="evidence" value="ECO:0007669"/>
    <property type="project" value="UniProtKB-KW"/>
</dbReference>
<evidence type="ECO:0000256" key="8">
    <source>
        <dbReference type="SAM" id="MobiDB-lite"/>
    </source>
</evidence>
<dbReference type="Gene3D" id="1.10.10.10">
    <property type="entry name" value="Winged helix-like DNA-binding domain superfamily/Winged helix DNA-binding domain"/>
    <property type="match status" value="1"/>
</dbReference>
<reference evidence="10 11" key="1">
    <citation type="journal article" date="2015" name="Genome Announc.">
        <title>Expanding the biotechnology potential of lactobacilli through comparative genomics of 213 strains and associated genera.</title>
        <authorList>
            <person name="Sun Z."/>
            <person name="Harris H.M."/>
            <person name="McCann A."/>
            <person name="Guo C."/>
            <person name="Argimon S."/>
            <person name="Zhang W."/>
            <person name="Yang X."/>
            <person name="Jeffery I.B."/>
            <person name="Cooney J.C."/>
            <person name="Kagawa T.F."/>
            <person name="Liu W."/>
            <person name="Song Y."/>
            <person name="Salvetti E."/>
            <person name="Wrobel A."/>
            <person name="Rasinkangas P."/>
            <person name="Parkhill J."/>
            <person name="Rea M.C."/>
            <person name="O'Sullivan O."/>
            <person name="Ritari J."/>
            <person name="Douillard F.P."/>
            <person name="Paul Ross R."/>
            <person name="Yang R."/>
            <person name="Briner A.E."/>
            <person name="Felis G.E."/>
            <person name="de Vos W.M."/>
            <person name="Barrangou R."/>
            <person name="Klaenhammer T.R."/>
            <person name="Caufield P.W."/>
            <person name="Cui Y."/>
            <person name="Zhang H."/>
            <person name="O'Toole P.W."/>
        </authorList>
    </citation>
    <scope>NUCLEOTIDE SEQUENCE [LARGE SCALE GENOMIC DNA]</scope>
    <source>
        <strain evidence="10 11">DSM 20515</strain>
    </source>
</reference>
<evidence type="ECO:0000256" key="5">
    <source>
        <dbReference type="ARBA" id="ARBA00023125"/>
    </source>
</evidence>
<feature type="domain" description="FtsK" evidence="9">
    <location>
        <begin position="681"/>
        <end position="873"/>
    </location>
</feature>
<dbReference type="Pfam" id="PF17854">
    <property type="entry name" value="FtsK_alpha"/>
    <property type="match status" value="1"/>
</dbReference>
<protein>
    <recommendedName>
        <fullName evidence="2">DNA translocase FtsK</fullName>
    </recommendedName>
</protein>
<dbReference type="AlphaFoldDB" id="A0A0R2B5Y3"/>
<dbReference type="SMART" id="SM00382">
    <property type="entry name" value="AAA"/>
    <property type="match status" value="1"/>
</dbReference>
<dbReference type="InterPro" id="IPR036388">
    <property type="entry name" value="WH-like_DNA-bd_sf"/>
</dbReference>
<evidence type="ECO:0000256" key="2">
    <source>
        <dbReference type="ARBA" id="ARBA00020887"/>
    </source>
</evidence>
<evidence type="ECO:0000256" key="1">
    <source>
        <dbReference type="ARBA" id="ARBA00006474"/>
    </source>
</evidence>
<gene>
    <name evidence="10" type="ORF">FC82_GL000209</name>
</gene>
<keyword evidence="3 7" id="KW-0547">Nucleotide-binding</keyword>
<sequence>MTHYDGPAFYRKYRLPKKNRKLNAAAPIPEAAPIKRTYHLPSEGDAQPNRIRHTEIRQTRPSIQAQTQLPPRETDVEMRREIDVPKPSKTLTSTNDWRTDRSFRVTSVPKQLHRPVLAQVHTNFNHLMATFFKKQDDQVLLFGTAETLSKQSITSTVTTATDRLQFEHGTPTPSTTEGTAGASTETKTPVTIHDWHSEGADDVPVAAGHKDGHDAKIMGTATPESGADPIVPATDSSTKKADSNELVLPADDASVPTETTAAKTQPVNTVQPEITAPMKENVADQETTDQDIVSSHTPVNDGNQQNKSLQHVAAPAVSETSFTQPVDASGTDAPRQSRQLLETDDAKKIPDVSQNSAGGQPLQPAGNQAVAHSTSDSHKTFELTHSSKQIGGREDPNDTATNQETATHADDAPVHSDAKAILDSSDTTTSGDRTQNNAPVIEQLPPDKTDTTLDEADEADSNPVSQLPVSDTTAAKNVPTVTDEADGPNTIDNAGKPEKPAETQHGLGHSLGDILNEENAQLKDLALFQDKPDVQGDTDAQTRGYHFPSPDLLTPPVIPDESELDEWIEHQGEVLDETLAAFHVDAHVVDWTIGPTVTQFQVHLSLGVKVNKITNLTDDLKLALAAKDIRIEAPIPGKSTVGIEIPNPKTRPVMLSEVLESEAFKTSKSPLTVALGVDLFGKPQVTDLRKMPHGLIAGATGSGKSVFINSLLISLLYKATPAELRLLLIDPKAVELAPYDKLPHLLAPVISDPQAAAAALKWAVNEMDDRYDRLAAAGVRNIEQYNERAELTEEYSLKLPYIVIVIDELADLMMMASSEVQDYIVRITQKARAAGIHLLIATQRPSVDIVTGTIKNNIPTRVAFMVSSQVDSRTIIDTSGAERLLGKGDMLFLGNGASQPVRLQGTFVDDEVDRVTDFVRTQGSPHYEFDPDGLLAKEQSQQNEDELMPEVLDYIVQEQTVSTSKLQRVFSIGYNRAANMIDALENKQYISGQNGSKPRDVFLTAKQLTEMRGPRTD</sequence>
<name>A0A0R2B5Y3_SECCO</name>
<dbReference type="InterPro" id="IPR018541">
    <property type="entry name" value="Ftsk_gamma"/>
</dbReference>
<keyword evidence="4 7" id="KW-0067">ATP-binding</keyword>
<dbReference type="SMART" id="SM00843">
    <property type="entry name" value="Ftsk_gamma"/>
    <property type="match status" value="1"/>
</dbReference>
<dbReference type="GO" id="GO:0005524">
    <property type="term" value="F:ATP binding"/>
    <property type="evidence" value="ECO:0007669"/>
    <property type="project" value="UniProtKB-UniRule"/>
</dbReference>
<feature type="compositionally biased region" description="Basic and acidic residues" evidence="8">
    <location>
        <begin position="407"/>
        <end position="420"/>
    </location>
</feature>
<feature type="region of interest" description="Disordered" evidence="8">
    <location>
        <begin position="200"/>
        <end position="509"/>
    </location>
</feature>
<accession>A0A0R2B5Y3</accession>
<dbReference type="PANTHER" id="PTHR22683">
    <property type="entry name" value="SPORULATION PROTEIN RELATED"/>
    <property type="match status" value="1"/>
</dbReference>
<feature type="compositionally biased region" description="Low complexity" evidence="8">
    <location>
        <begin position="170"/>
        <end position="186"/>
    </location>
</feature>
<evidence type="ECO:0000259" key="9">
    <source>
        <dbReference type="PROSITE" id="PS50901"/>
    </source>
</evidence>
<dbReference type="RefSeq" id="WP_082620372.1">
    <property type="nucleotide sequence ID" value="NZ_AYYR01000083.1"/>
</dbReference>
<dbReference type="InterPro" id="IPR027417">
    <property type="entry name" value="P-loop_NTPase"/>
</dbReference>
<evidence type="ECO:0000256" key="3">
    <source>
        <dbReference type="ARBA" id="ARBA00022741"/>
    </source>
</evidence>
<dbReference type="EMBL" id="AYYR01000083">
    <property type="protein sequence ID" value="KRM74341.1"/>
    <property type="molecule type" value="Genomic_DNA"/>
</dbReference>
<comment type="subunit">
    <text evidence="6">Homohexamer. Forms a ring that surrounds DNA.</text>
</comment>
<dbReference type="SUPFAM" id="SSF52540">
    <property type="entry name" value="P-loop containing nucleoside triphosphate hydrolases"/>
    <property type="match status" value="1"/>
</dbReference>
<dbReference type="InterPro" id="IPR041027">
    <property type="entry name" value="FtsK_alpha"/>
</dbReference>
<dbReference type="InterPro" id="IPR050206">
    <property type="entry name" value="FtsK/SpoIIIE/SftA"/>
</dbReference>
<evidence type="ECO:0000313" key="11">
    <source>
        <dbReference type="Proteomes" id="UP000051845"/>
    </source>
</evidence>
<feature type="compositionally biased region" description="Polar residues" evidence="8">
    <location>
        <begin position="290"/>
        <end position="309"/>
    </location>
</feature>
<dbReference type="Pfam" id="PF01580">
    <property type="entry name" value="FtsK_SpoIIIE"/>
    <property type="match status" value="1"/>
</dbReference>
<evidence type="ECO:0000256" key="4">
    <source>
        <dbReference type="ARBA" id="ARBA00022840"/>
    </source>
</evidence>
<comment type="caution">
    <text evidence="10">The sequence shown here is derived from an EMBL/GenBank/DDBJ whole genome shotgun (WGS) entry which is preliminary data.</text>
</comment>
<feature type="compositionally biased region" description="Low complexity" evidence="8">
    <location>
        <begin position="423"/>
        <end position="432"/>
    </location>
</feature>
<evidence type="ECO:0000256" key="7">
    <source>
        <dbReference type="PROSITE-ProRule" id="PRU00289"/>
    </source>
</evidence>
<dbReference type="Gene3D" id="3.40.50.300">
    <property type="entry name" value="P-loop containing nucleotide triphosphate hydrolases"/>
    <property type="match status" value="1"/>
</dbReference>
<proteinExistence type="inferred from homology"/>
<dbReference type="PANTHER" id="PTHR22683:SF42">
    <property type="entry name" value="DNA TRANSLOCASE SFTA"/>
    <property type="match status" value="1"/>
</dbReference>
<dbReference type="InterPro" id="IPR002543">
    <property type="entry name" value="FtsK_dom"/>
</dbReference>
<dbReference type="Proteomes" id="UP000051845">
    <property type="component" value="Unassembled WGS sequence"/>
</dbReference>